<dbReference type="PANTHER" id="PTHR11909">
    <property type="entry name" value="CASEIN KINASE-RELATED"/>
    <property type="match status" value="1"/>
</dbReference>
<dbReference type="Proteomes" id="UP000095282">
    <property type="component" value="Unplaced"/>
</dbReference>
<dbReference type="eggNOG" id="KOG1164">
    <property type="taxonomic scope" value="Eukaryota"/>
</dbReference>
<feature type="compositionally biased region" description="Basic and acidic residues" evidence="1">
    <location>
        <begin position="479"/>
        <end position="488"/>
    </location>
</feature>
<evidence type="ECO:0000313" key="4">
    <source>
        <dbReference type="WBParaSite" id="Csp11.Scaffold629.g8217.t1"/>
    </source>
</evidence>
<dbReference type="GO" id="GO:0005524">
    <property type="term" value="F:ATP binding"/>
    <property type="evidence" value="ECO:0007669"/>
    <property type="project" value="InterPro"/>
</dbReference>
<dbReference type="SMART" id="SM00220">
    <property type="entry name" value="S_TKc"/>
    <property type="match status" value="1"/>
</dbReference>
<proteinExistence type="predicted"/>
<sequence length="488" mass="55210">MSKDEGAATVSPAAAPASGSTEKAEEIVFNIGDVINGYKIVKKIDEGGFGQVFKVTKDEKTFYAMKLELNSQEGGSAIKLEIHVLSQLPKNSVFPGMVCGGRKTKFSYLVLELLGDSLKTLKTRCPNPECLSDGTWSRIGIHLKTMHDSGFVHRDVKPSNFAIGLNTTTENRSRIVLLFDFGLARRFVKTEIQKDNSKNKGSNKNRGPQKTKSKIVHSDQMKGETKKLIGPTKPSSGKRQIITITTFRLARAHTEFRGTQQYASPNAHLQLELGRHDDIWSLMYMIAEFFLELPWTNNDDLPVEVLKDQSPLLRLFTDEKNPSHFTSEQQSRIKEIDKMLKDAHYYSHPNYEMVHEFLKEIMIKAKITWDSPYDWEPPNSKSSKETSRTSKTKSVEEKKFLWMDPGNFFKEDKWASLDKPAPKCEPSKQPKPKVPGQSKQPRKKGVRKDNTKCQEMSREDSQNNDSMKKDASVAISIDSNKESGKTVK</sequence>
<evidence type="ECO:0000256" key="1">
    <source>
        <dbReference type="SAM" id="MobiDB-lite"/>
    </source>
</evidence>
<dbReference type="GO" id="GO:0004672">
    <property type="term" value="F:protein kinase activity"/>
    <property type="evidence" value="ECO:0007669"/>
    <property type="project" value="InterPro"/>
</dbReference>
<dbReference type="Pfam" id="PF00069">
    <property type="entry name" value="Pkinase"/>
    <property type="match status" value="1"/>
</dbReference>
<accession>A0A1I7UDG1</accession>
<feature type="region of interest" description="Disordered" evidence="1">
    <location>
        <begin position="417"/>
        <end position="488"/>
    </location>
</feature>
<evidence type="ECO:0000259" key="2">
    <source>
        <dbReference type="PROSITE" id="PS50011"/>
    </source>
</evidence>
<dbReference type="InterPro" id="IPR050235">
    <property type="entry name" value="CK1_Ser-Thr_kinase"/>
</dbReference>
<keyword evidence="3" id="KW-1185">Reference proteome</keyword>
<feature type="region of interest" description="Disordered" evidence="1">
    <location>
        <begin position="374"/>
        <end position="395"/>
    </location>
</feature>
<dbReference type="FunFam" id="1.10.510.10:FF:001500">
    <property type="entry name" value="CK1/CK1 protein kinase"/>
    <property type="match status" value="1"/>
</dbReference>
<dbReference type="InterPro" id="IPR000719">
    <property type="entry name" value="Prot_kinase_dom"/>
</dbReference>
<name>A0A1I7UDG1_9PELO</name>
<protein>
    <submittedName>
        <fullName evidence="4">Protein kinase domain-containing protein</fullName>
    </submittedName>
</protein>
<dbReference type="WBParaSite" id="Csp11.Scaffold629.g8217.t1">
    <property type="protein sequence ID" value="Csp11.Scaffold629.g8217.t1"/>
    <property type="gene ID" value="Csp11.Scaffold629.g8217"/>
</dbReference>
<feature type="compositionally biased region" description="Basic and acidic residues" evidence="1">
    <location>
        <begin position="382"/>
        <end position="395"/>
    </location>
</feature>
<reference evidence="4" key="1">
    <citation type="submission" date="2016-11" db="UniProtKB">
        <authorList>
            <consortium name="WormBaseParasite"/>
        </authorList>
    </citation>
    <scope>IDENTIFICATION</scope>
</reference>
<feature type="compositionally biased region" description="Basic and acidic residues" evidence="1">
    <location>
        <begin position="417"/>
        <end position="428"/>
    </location>
</feature>
<dbReference type="PROSITE" id="PS50011">
    <property type="entry name" value="PROTEIN_KINASE_DOM"/>
    <property type="match status" value="1"/>
</dbReference>
<dbReference type="AlphaFoldDB" id="A0A1I7UDG1"/>
<dbReference type="SUPFAM" id="SSF56112">
    <property type="entry name" value="Protein kinase-like (PK-like)"/>
    <property type="match status" value="1"/>
</dbReference>
<evidence type="ECO:0000313" key="3">
    <source>
        <dbReference type="Proteomes" id="UP000095282"/>
    </source>
</evidence>
<feature type="compositionally biased region" description="Basic and acidic residues" evidence="1">
    <location>
        <begin position="447"/>
        <end position="471"/>
    </location>
</feature>
<dbReference type="Gene3D" id="1.10.510.10">
    <property type="entry name" value="Transferase(Phosphotransferase) domain 1"/>
    <property type="match status" value="2"/>
</dbReference>
<feature type="compositionally biased region" description="Basic residues" evidence="1">
    <location>
        <begin position="201"/>
        <end position="215"/>
    </location>
</feature>
<dbReference type="InterPro" id="IPR011009">
    <property type="entry name" value="Kinase-like_dom_sf"/>
</dbReference>
<dbReference type="STRING" id="1561998.A0A1I7UDG1"/>
<feature type="domain" description="Protein kinase" evidence="2">
    <location>
        <begin position="38"/>
        <end position="358"/>
    </location>
</feature>
<feature type="compositionally biased region" description="Basic and acidic residues" evidence="1">
    <location>
        <begin position="216"/>
        <end position="227"/>
    </location>
</feature>
<feature type="region of interest" description="Disordered" evidence="1">
    <location>
        <begin position="194"/>
        <end position="237"/>
    </location>
</feature>
<organism evidence="3 4">
    <name type="scientific">Caenorhabditis tropicalis</name>
    <dbReference type="NCBI Taxonomy" id="1561998"/>
    <lineage>
        <taxon>Eukaryota</taxon>
        <taxon>Metazoa</taxon>
        <taxon>Ecdysozoa</taxon>
        <taxon>Nematoda</taxon>
        <taxon>Chromadorea</taxon>
        <taxon>Rhabditida</taxon>
        <taxon>Rhabditina</taxon>
        <taxon>Rhabditomorpha</taxon>
        <taxon>Rhabditoidea</taxon>
        <taxon>Rhabditidae</taxon>
        <taxon>Peloderinae</taxon>
        <taxon>Caenorhabditis</taxon>
    </lineage>
</organism>